<organism evidence="9 10">
    <name type="scientific">Diabrotica balteata</name>
    <name type="common">Banded cucumber beetle</name>
    <dbReference type="NCBI Taxonomy" id="107213"/>
    <lineage>
        <taxon>Eukaryota</taxon>
        <taxon>Metazoa</taxon>
        <taxon>Ecdysozoa</taxon>
        <taxon>Arthropoda</taxon>
        <taxon>Hexapoda</taxon>
        <taxon>Insecta</taxon>
        <taxon>Pterygota</taxon>
        <taxon>Neoptera</taxon>
        <taxon>Endopterygota</taxon>
        <taxon>Coleoptera</taxon>
        <taxon>Polyphaga</taxon>
        <taxon>Cucujiformia</taxon>
        <taxon>Chrysomeloidea</taxon>
        <taxon>Chrysomelidae</taxon>
        <taxon>Galerucinae</taxon>
        <taxon>Diabroticina</taxon>
        <taxon>Diabroticites</taxon>
        <taxon>Diabrotica</taxon>
    </lineage>
</organism>
<evidence type="ECO:0000313" key="10">
    <source>
        <dbReference type="Proteomes" id="UP001153709"/>
    </source>
</evidence>
<keyword evidence="10" id="KW-1185">Reference proteome</keyword>
<evidence type="ECO:0000256" key="2">
    <source>
        <dbReference type="ARBA" id="ARBA00022723"/>
    </source>
</evidence>
<dbReference type="FunFam" id="3.30.160.60:FF:000733">
    <property type="entry name" value="Zinc finger protein 236 variant"/>
    <property type="match status" value="1"/>
</dbReference>
<dbReference type="SMART" id="SM00355">
    <property type="entry name" value="ZnF_C2H2"/>
    <property type="match status" value="4"/>
</dbReference>
<comment type="subcellular location">
    <subcellularLocation>
        <location evidence="1">Nucleus</location>
    </subcellularLocation>
</comment>
<dbReference type="InterPro" id="IPR036236">
    <property type="entry name" value="Znf_C2H2_sf"/>
</dbReference>
<keyword evidence="3" id="KW-0677">Repeat</keyword>
<evidence type="ECO:0000256" key="3">
    <source>
        <dbReference type="ARBA" id="ARBA00022737"/>
    </source>
</evidence>
<evidence type="ECO:0000259" key="8">
    <source>
        <dbReference type="PROSITE" id="PS50157"/>
    </source>
</evidence>
<keyword evidence="4 7" id="KW-0863">Zinc-finger</keyword>
<proteinExistence type="predicted"/>
<dbReference type="FunFam" id="3.30.160.60:FF:000264">
    <property type="entry name" value="Zinc finger protein 236"/>
    <property type="match status" value="1"/>
</dbReference>
<feature type="domain" description="C2H2-type" evidence="8">
    <location>
        <begin position="152"/>
        <end position="179"/>
    </location>
</feature>
<dbReference type="EMBL" id="OU898280">
    <property type="protein sequence ID" value="CAH1280437.1"/>
    <property type="molecule type" value="Genomic_DNA"/>
</dbReference>
<dbReference type="AlphaFoldDB" id="A0A9P0E4K6"/>
<evidence type="ECO:0000256" key="5">
    <source>
        <dbReference type="ARBA" id="ARBA00022833"/>
    </source>
</evidence>
<feature type="domain" description="C2H2-type" evidence="8">
    <location>
        <begin position="124"/>
        <end position="151"/>
    </location>
</feature>
<dbReference type="GO" id="GO:0005634">
    <property type="term" value="C:nucleus"/>
    <property type="evidence" value="ECO:0007669"/>
    <property type="project" value="UniProtKB-SubCell"/>
</dbReference>
<dbReference type="PANTHER" id="PTHR16515:SF66">
    <property type="entry name" value="C2H2-TYPE DOMAIN-CONTAINING PROTEIN"/>
    <property type="match status" value="1"/>
</dbReference>
<dbReference type="PANTHER" id="PTHR16515">
    <property type="entry name" value="PR DOMAIN ZINC FINGER PROTEIN"/>
    <property type="match status" value="1"/>
</dbReference>
<reference evidence="9" key="1">
    <citation type="submission" date="2022-01" db="EMBL/GenBank/DDBJ databases">
        <authorList>
            <person name="King R."/>
        </authorList>
    </citation>
    <scope>NUCLEOTIDE SEQUENCE</scope>
</reference>
<evidence type="ECO:0000256" key="6">
    <source>
        <dbReference type="ARBA" id="ARBA00023242"/>
    </source>
</evidence>
<evidence type="ECO:0000313" key="9">
    <source>
        <dbReference type="EMBL" id="CAH1280437.1"/>
    </source>
</evidence>
<evidence type="ECO:0000256" key="4">
    <source>
        <dbReference type="ARBA" id="ARBA00022771"/>
    </source>
</evidence>
<keyword evidence="2" id="KW-0479">Metal-binding</keyword>
<evidence type="ECO:0000256" key="7">
    <source>
        <dbReference type="PROSITE-ProRule" id="PRU00042"/>
    </source>
</evidence>
<gene>
    <name evidence="9" type="ORF">DIABBA_LOCUS8333</name>
</gene>
<dbReference type="GO" id="GO:0010468">
    <property type="term" value="P:regulation of gene expression"/>
    <property type="evidence" value="ECO:0007669"/>
    <property type="project" value="TreeGrafter"/>
</dbReference>
<dbReference type="PROSITE" id="PS00028">
    <property type="entry name" value="ZINC_FINGER_C2H2_1"/>
    <property type="match status" value="4"/>
</dbReference>
<dbReference type="FunFam" id="3.30.160.60:FF:000446">
    <property type="entry name" value="Zinc finger protein"/>
    <property type="match status" value="2"/>
</dbReference>
<feature type="domain" description="C2H2-type" evidence="8">
    <location>
        <begin position="180"/>
        <end position="207"/>
    </location>
</feature>
<dbReference type="SUPFAM" id="SSF57667">
    <property type="entry name" value="beta-beta-alpha zinc fingers"/>
    <property type="match status" value="2"/>
</dbReference>
<dbReference type="Gene3D" id="3.30.160.60">
    <property type="entry name" value="Classic Zinc Finger"/>
    <property type="match status" value="4"/>
</dbReference>
<dbReference type="Pfam" id="PF00096">
    <property type="entry name" value="zf-C2H2"/>
    <property type="match status" value="4"/>
</dbReference>
<name>A0A9P0E4K6_DIABA</name>
<dbReference type="InterPro" id="IPR050331">
    <property type="entry name" value="Zinc_finger"/>
</dbReference>
<dbReference type="GO" id="GO:0008270">
    <property type="term" value="F:zinc ion binding"/>
    <property type="evidence" value="ECO:0007669"/>
    <property type="project" value="UniProtKB-KW"/>
</dbReference>
<dbReference type="PROSITE" id="PS50157">
    <property type="entry name" value="ZINC_FINGER_C2H2_2"/>
    <property type="match status" value="4"/>
</dbReference>
<dbReference type="Proteomes" id="UP001153709">
    <property type="component" value="Chromosome 5"/>
</dbReference>
<protein>
    <recommendedName>
        <fullName evidence="8">C2H2-type domain-containing protein</fullName>
    </recommendedName>
</protein>
<keyword evidence="6" id="KW-0539">Nucleus</keyword>
<feature type="domain" description="C2H2-type" evidence="8">
    <location>
        <begin position="208"/>
        <end position="235"/>
    </location>
</feature>
<keyword evidence="5" id="KW-0862">Zinc</keyword>
<evidence type="ECO:0000256" key="1">
    <source>
        <dbReference type="ARBA" id="ARBA00004123"/>
    </source>
</evidence>
<sequence length="242" mass="28031">MEVKQEVMEETCKVEIESNDLGDALLDGIKCEIQEESSRQNTYDTYNYLDLKEHLVKIKIEHGNKLNPCEENQKSEKDDLQDNKMVIMGTQIEHSSQEGNYINPHAEGKTLNKNIKVVTGKKSDKCEICFKQFTRTDNLKRHLITHTGEKAYKCEICFKQFTTATHLKIHLRLHTGETFDKCEICFKQFTTASHLKVHLRLHTGEKSYKCKICFKQFATASSLKIHLRVHTGEKPHKCEICL</sequence>
<accession>A0A9P0E4K6</accession>
<dbReference type="InterPro" id="IPR013087">
    <property type="entry name" value="Znf_C2H2_type"/>
</dbReference>